<reference evidence="1 3" key="1">
    <citation type="submission" date="2016-10" db="EMBL/GenBank/DDBJ databases">
        <authorList>
            <person name="Varghese N."/>
            <person name="Submissions S."/>
        </authorList>
    </citation>
    <scope>NUCLEOTIDE SEQUENCE [LARGE SCALE GENOMIC DNA]</scope>
    <source>
        <strain evidence="1 3">GMCC 1.11211</strain>
    </source>
</reference>
<dbReference type="InterPro" id="IPR013406">
    <property type="entry name" value="CHP02574_addiction_mod"/>
</dbReference>
<dbReference type="Proteomes" id="UP000297963">
    <property type="component" value="Unassembled WGS sequence"/>
</dbReference>
<evidence type="ECO:0000313" key="2">
    <source>
        <dbReference type="EMBL" id="TFB87922.1"/>
    </source>
</evidence>
<protein>
    <submittedName>
        <fullName evidence="1">Addiction module component</fullName>
    </submittedName>
</protein>
<organism evidence="2 4">
    <name type="scientific">Cryobacterium levicorallinum</name>
    <dbReference type="NCBI Taxonomy" id="995038"/>
    <lineage>
        <taxon>Bacteria</taxon>
        <taxon>Bacillati</taxon>
        <taxon>Actinomycetota</taxon>
        <taxon>Actinomycetes</taxon>
        <taxon>Micrococcales</taxon>
        <taxon>Microbacteriaceae</taxon>
        <taxon>Cryobacterium</taxon>
    </lineage>
</organism>
<dbReference type="Pfam" id="PF09720">
    <property type="entry name" value="Unstab_antitox"/>
    <property type="match status" value="1"/>
</dbReference>
<dbReference type="Proteomes" id="UP000199681">
    <property type="component" value="Unassembled WGS sequence"/>
</dbReference>
<sequence>MPSYTGQMTPKLSAYIAAGKALDADEREIAALALQQVDEADQAAIDDAWGEVIDRRLDELISGKVESVSGRETIAIARARSALRRR</sequence>
<keyword evidence="3" id="KW-1185">Reference proteome</keyword>
<name>A0A1I3AYX5_9MICO</name>
<dbReference type="AlphaFoldDB" id="A0A1I3AYX5"/>
<accession>A0A1I3AYX5</accession>
<evidence type="ECO:0000313" key="4">
    <source>
        <dbReference type="Proteomes" id="UP000297963"/>
    </source>
</evidence>
<comment type="caution">
    <text evidence="2">The sequence shown here is derived from an EMBL/GenBank/DDBJ whole genome shotgun (WGS) entry which is preliminary data.</text>
</comment>
<gene>
    <name evidence="2" type="ORF">E3O11_02215</name>
    <name evidence="1" type="ORF">SAMN05216274_107189</name>
</gene>
<reference evidence="2 4" key="2">
    <citation type="submission" date="2019-03" db="EMBL/GenBank/DDBJ databases">
        <title>Genomics of glacier-inhabiting Cryobacterium strains.</title>
        <authorList>
            <person name="Liu Q."/>
            <person name="Xin Y.-H."/>
        </authorList>
    </citation>
    <scope>NUCLEOTIDE SEQUENCE [LARGE SCALE GENOMIC DNA]</scope>
    <source>
        <strain evidence="2 4">Hh34</strain>
    </source>
</reference>
<proteinExistence type="predicted"/>
<dbReference type="EMBL" id="FOPW01000007">
    <property type="protein sequence ID" value="SFH54591.1"/>
    <property type="molecule type" value="Genomic_DNA"/>
</dbReference>
<evidence type="ECO:0000313" key="3">
    <source>
        <dbReference type="Proteomes" id="UP000199681"/>
    </source>
</evidence>
<dbReference type="EMBL" id="SOFE01000004">
    <property type="protein sequence ID" value="TFB87922.1"/>
    <property type="molecule type" value="Genomic_DNA"/>
</dbReference>
<evidence type="ECO:0000313" key="1">
    <source>
        <dbReference type="EMBL" id="SFH54591.1"/>
    </source>
</evidence>